<dbReference type="InterPro" id="IPR005071">
    <property type="entry name" value="Glycoprotein"/>
</dbReference>
<dbReference type="CTD" id="173061"/>
<dbReference type="GeneID" id="173061"/>
<dbReference type="KEGG" id="cel:CELE_Y47H9C.1"/>
<keyword evidence="3" id="KW-1185">Reference proteome</keyword>
<dbReference type="PhylomeDB" id="Q9XWE2"/>
<protein>
    <submittedName>
        <fullName evidence="2">CUB_2 domain-containing protein</fullName>
    </submittedName>
</protein>
<evidence type="ECO:0007829" key="5">
    <source>
        <dbReference type="PeptideAtlas" id="Q9XWE2"/>
    </source>
</evidence>
<sequence>MKLSTAFLTFSAVFLYGSAQQLLYLNSFKGMRVNNDMYEWCNIYISAQSDDTSFLASVYIVTAKNSKSLLNIMQDNLQNTGEIQGYPVDPPAYLTTSLSDNEMKQLNGVIYLSSAGQRVDSTFHVYDIYQARKMNIIANGYSTFLFLNSNMQTKPSRSSIISDWNQIKGSSGLLYAGFPLDSKVNVYPIFSNPITIQNSEVLFPNVETFSLSLAAFYITTNNGFSFKIKPGYYNINGTNTTSVYSTTGFYMKPAGEDDSTIVVNIENDIRCSGTSGASVVGHFPTGGNVTVGFYNGMAKYEQSAPPEDYPSYNPWTIPFIGQHFKVSSTNGTAGQYYVQYFVNQRPPRQTTPPETTTKSAGAVKLFTSVVTLLMYWL</sequence>
<evidence type="ECO:0000313" key="4">
    <source>
        <dbReference type="WormBase" id="Y47H9C.1"/>
    </source>
</evidence>
<proteinExistence type="evidence at protein level"/>
<dbReference type="EMBL" id="BX284601">
    <property type="protein sequence ID" value="CAA21732.1"/>
    <property type="molecule type" value="Genomic_DNA"/>
</dbReference>
<dbReference type="PaxDb" id="6239-Y47H9C.1"/>
<dbReference type="WormBase" id="Y47H9C.1">
    <property type="protein sequence ID" value="CE20262"/>
    <property type="gene ID" value="WBGene00012947"/>
</dbReference>
<dbReference type="UCSC" id="Y47H9C.1">
    <property type="organism name" value="c. elegans"/>
</dbReference>
<keyword evidence="5" id="KW-1267">Proteomics identification</keyword>
<dbReference type="PeptideAtlas" id="Q9XWE2"/>
<dbReference type="STRING" id="6239.Y47H9C.1.1"/>
<dbReference type="PIR" id="T26965">
    <property type="entry name" value="T26965"/>
</dbReference>
<reference evidence="2 3" key="1">
    <citation type="journal article" date="1998" name="Science">
        <title>Genome sequence of the nematode C. elegans: a platform for investigating biology.</title>
        <authorList>
            <consortium name="The C. elegans sequencing consortium"/>
            <person name="Sulson J.E."/>
            <person name="Waterston R."/>
        </authorList>
    </citation>
    <scope>NUCLEOTIDE SEQUENCE [LARGE SCALE GENOMIC DNA]</scope>
    <source>
        <strain evidence="2 3">Bristol N2</strain>
    </source>
</reference>
<dbReference type="Proteomes" id="UP000001940">
    <property type="component" value="Chromosome I"/>
</dbReference>
<dbReference type="HOGENOM" id="CLU_046187_0_0_1"/>
<evidence type="ECO:0000313" key="2">
    <source>
        <dbReference type="EMBL" id="CAA21732.1"/>
    </source>
</evidence>
<dbReference type="AlphaFoldDB" id="Q9XWE2"/>
<dbReference type="RefSeq" id="NP_493006.1">
    <property type="nucleotide sequence ID" value="NM_060605.1"/>
</dbReference>
<gene>
    <name evidence="2" type="ORF">CELE_Y47H9C.1</name>
    <name evidence="2 4" type="ORF">Y47H9C.1</name>
</gene>
<feature type="signal peptide" evidence="1">
    <location>
        <begin position="1"/>
        <end position="19"/>
    </location>
</feature>
<dbReference type="PANTHER" id="PTHR21733">
    <property type="entry name" value="CUB_2 DOMAIN-CONTAINING PROTEIN-RELATED-RELATED"/>
    <property type="match status" value="1"/>
</dbReference>
<organism evidence="2 3">
    <name type="scientific">Caenorhabditis elegans</name>
    <dbReference type="NCBI Taxonomy" id="6239"/>
    <lineage>
        <taxon>Eukaryota</taxon>
        <taxon>Metazoa</taxon>
        <taxon>Ecdysozoa</taxon>
        <taxon>Nematoda</taxon>
        <taxon>Chromadorea</taxon>
        <taxon>Rhabditida</taxon>
        <taxon>Rhabditina</taxon>
        <taxon>Rhabditomorpha</taxon>
        <taxon>Rhabditoidea</taxon>
        <taxon>Rhabditidae</taxon>
        <taxon>Peloderinae</taxon>
        <taxon>Caenorhabditis</taxon>
    </lineage>
</organism>
<name>Q9XWE2_CAEEL</name>
<dbReference type="Pfam" id="PF03409">
    <property type="entry name" value="Glycoprotein"/>
    <property type="match status" value="1"/>
</dbReference>
<keyword evidence="1" id="KW-0732">Signal</keyword>
<dbReference type="FunCoup" id="Q9XWE2">
    <property type="interactions" value="1546"/>
</dbReference>
<feature type="chain" id="PRO_5004337791" evidence="1">
    <location>
        <begin position="20"/>
        <end position="377"/>
    </location>
</feature>
<dbReference type="Bgee" id="WBGene00012947">
    <property type="expression patterns" value="Expressed in adult organism and 2 other cell types or tissues"/>
</dbReference>
<evidence type="ECO:0000313" key="3">
    <source>
        <dbReference type="Proteomes" id="UP000001940"/>
    </source>
</evidence>
<dbReference type="PANTHER" id="PTHR21733:SF4">
    <property type="entry name" value="DOWNSTREAM OF DAF-16 (REGULATED BY DAF-16)-RELATED"/>
    <property type="match status" value="1"/>
</dbReference>
<evidence type="ECO:0000256" key="1">
    <source>
        <dbReference type="SAM" id="SignalP"/>
    </source>
</evidence>
<accession>Q9XWE2</accession>
<dbReference type="InParanoid" id="Q9XWE2"/>
<dbReference type="AGR" id="WB:WBGene00012947"/>